<dbReference type="Proteomes" id="UP000249453">
    <property type="component" value="Unassembled WGS sequence"/>
</dbReference>
<keyword evidence="2" id="KW-1185">Reference proteome</keyword>
<proteinExistence type="predicted"/>
<comment type="caution">
    <text evidence="1">The sequence shown here is derived from an EMBL/GenBank/DDBJ whole genome shotgun (WGS) entry which is preliminary data.</text>
</comment>
<gene>
    <name evidence="1" type="ORF">C7374_101449</name>
</gene>
<sequence length="40" mass="4604">MEIFARVIITALVFGCLMIAQKQLITNYRSMRMKNKAGNQ</sequence>
<evidence type="ECO:0000313" key="2">
    <source>
        <dbReference type="Proteomes" id="UP000249453"/>
    </source>
</evidence>
<accession>A0A364K007</accession>
<protein>
    <submittedName>
        <fullName evidence="1">Uncharacterized protein</fullName>
    </submittedName>
</protein>
<name>A0A364K007_9HYPH</name>
<reference evidence="1 2" key="1">
    <citation type="submission" date="2018-06" db="EMBL/GenBank/DDBJ databases">
        <title>Genomic Encyclopedia of Type Strains, Phase IV (KMG-IV): sequencing the most valuable type-strain genomes for metagenomic binning, comparative biology and taxonomic classification.</title>
        <authorList>
            <person name="Goeker M."/>
        </authorList>
    </citation>
    <scope>NUCLEOTIDE SEQUENCE [LARGE SCALE GENOMIC DNA]</scope>
    <source>
        <strain evidence="1 2">DSM 26720</strain>
    </source>
</reference>
<dbReference type="AlphaFoldDB" id="A0A364K007"/>
<dbReference type="EMBL" id="QLMK01000001">
    <property type="protein sequence ID" value="RAK34119.1"/>
    <property type="molecule type" value="Genomic_DNA"/>
</dbReference>
<evidence type="ECO:0000313" key="1">
    <source>
        <dbReference type="EMBL" id="RAK34119.1"/>
    </source>
</evidence>
<organism evidence="1 2">
    <name type="scientific">Falsochrobactrum ovis</name>
    <dbReference type="NCBI Taxonomy" id="1293442"/>
    <lineage>
        <taxon>Bacteria</taxon>
        <taxon>Pseudomonadati</taxon>
        <taxon>Pseudomonadota</taxon>
        <taxon>Alphaproteobacteria</taxon>
        <taxon>Hyphomicrobiales</taxon>
        <taxon>Brucellaceae</taxon>
        <taxon>Falsochrobactrum</taxon>
    </lineage>
</organism>